<feature type="compositionally biased region" description="Low complexity" evidence="1">
    <location>
        <begin position="1"/>
        <end position="15"/>
    </location>
</feature>
<accession>A0A4R8LDS6</accession>
<comment type="caution">
    <text evidence="2">The sequence shown here is derived from an EMBL/GenBank/DDBJ whole genome shotgun (WGS) entry which is preliminary data.</text>
</comment>
<dbReference type="AlphaFoldDB" id="A0A4R8LDS6"/>
<name>A0A4R8LDS6_9BURK</name>
<evidence type="ECO:0000256" key="1">
    <source>
        <dbReference type="SAM" id="MobiDB-lite"/>
    </source>
</evidence>
<reference evidence="2 3" key="1">
    <citation type="submission" date="2019-03" db="EMBL/GenBank/DDBJ databases">
        <title>Genomic Encyclopedia of Type Strains, Phase III (KMG-III): the genomes of soil and plant-associated and newly described type strains.</title>
        <authorList>
            <person name="Whitman W."/>
        </authorList>
    </citation>
    <scope>NUCLEOTIDE SEQUENCE [LARGE SCALE GENOMIC DNA]</scope>
    <source>
        <strain evidence="2 3">LMG 29544</strain>
    </source>
</reference>
<evidence type="ECO:0000313" key="3">
    <source>
        <dbReference type="Proteomes" id="UP000295509"/>
    </source>
</evidence>
<proteinExistence type="predicted"/>
<organism evidence="2 3">
    <name type="scientific">Paraburkholderia rhizosphaerae</name>
    <dbReference type="NCBI Taxonomy" id="480658"/>
    <lineage>
        <taxon>Bacteria</taxon>
        <taxon>Pseudomonadati</taxon>
        <taxon>Pseudomonadota</taxon>
        <taxon>Betaproteobacteria</taxon>
        <taxon>Burkholderiales</taxon>
        <taxon>Burkholderiaceae</taxon>
        <taxon>Paraburkholderia</taxon>
    </lineage>
</organism>
<evidence type="ECO:0000313" key="2">
    <source>
        <dbReference type="EMBL" id="TDY40438.1"/>
    </source>
</evidence>
<dbReference type="Proteomes" id="UP000295509">
    <property type="component" value="Unassembled WGS sequence"/>
</dbReference>
<gene>
    <name evidence="2" type="ORF">BX592_12582</name>
</gene>
<keyword evidence="3" id="KW-1185">Reference proteome</keyword>
<protein>
    <submittedName>
        <fullName evidence="2">Uncharacterized protein</fullName>
    </submittedName>
</protein>
<dbReference type="RefSeq" id="WP_134196305.1">
    <property type="nucleotide sequence ID" value="NZ_JBHLUW010000005.1"/>
</dbReference>
<feature type="region of interest" description="Disordered" evidence="1">
    <location>
        <begin position="1"/>
        <end position="28"/>
    </location>
</feature>
<sequence>MFTGASWHHAAAASGQRPTTHDAHDNAQVLEWGRQRAAAHVTLEVRRNSAGGPGWLAVAQIRGRWQGAGGPRR</sequence>
<dbReference type="EMBL" id="SORE01000025">
    <property type="protein sequence ID" value="TDY40438.1"/>
    <property type="molecule type" value="Genomic_DNA"/>
</dbReference>